<dbReference type="Proteomes" id="UP001183619">
    <property type="component" value="Unassembled WGS sequence"/>
</dbReference>
<gene>
    <name evidence="2" type="ORF">J2S37_001199</name>
</gene>
<evidence type="ECO:0000313" key="3">
    <source>
        <dbReference type="Proteomes" id="UP001183619"/>
    </source>
</evidence>
<comment type="caution">
    <text evidence="2">The sequence shown here is derived from an EMBL/GenBank/DDBJ whole genome shotgun (WGS) entry which is preliminary data.</text>
</comment>
<dbReference type="InterPro" id="IPR010359">
    <property type="entry name" value="IrrE_HExxH"/>
</dbReference>
<dbReference type="RefSeq" id="WP_277105131.1">
    <property type="nucleotide sequence ID" value="NZ_BAAAJS010000005.1"/>
</dbReference>
<protein>
    <recommendedName>
        <fullName evidence="1">IrrE N-terminal-like domain-containing protein</fullName>
    </recommendedName>
</protein>
<dbReference type="EMBL" id="JAVDYF010000001">
    <property type="protein sequence ID" value="MDR7354661.1"/>
    <property type="molecule type" value="Genomic_DNA"/>
</dbReference>
<evidence type="ECO:0000259" key="1">
    <source>
        <dbReference type="Pfam" id="PF06114"/>
    </source>
</evidence>
<accession>A0ABU2B7S4</accession>
<proteinExistence type="predicted"/>
<evidence type="ECO:0000313" key="2">
    <source>
        <dbReference type="EMBL" id="MDR7354661.1"/>
    </source>
</evidence>
<reference evidence="2 3" key="1">
    <citation type="submission" date="2023-07" db="EMBL/GenBank/DDBJ databases">
        <title>Sequencing the genomes of 1000 actinobacteria strains.</title>
        <authorList>
            <person name="Klenk H.-P."/>
        </authorList>
    </citation>
    <scope>NUCLEOTIDE SEQUENCE [LARGE SCALE GENOMIC DNA]</scope>
    <source>
        <strain evidence="2 3">DSM 44508</strain>
    </source>
</reference>
<feature type="domain" description="IrrE N-terminal-like" evidence="1">
    <location>
        <begin position="6"/>
        <end position="114"/>
    </location>
</feature>
<organism evidence="2 3">
    <name type="scientific">Corynebacterium felinum</name>
    <dbReference type="NCBI Taxonomy" id="131318"/>
    <lineage>
        <taxon>Bacteria</taxon>
        <taxon>Bacillati</taxon>
        <taxon>Actinomycetota</taxon>
        <taxon>Actinomycetes</taxon>
        <taxon>Mycobacteriales</taxon>
        <taxon>Corynebacteriaceae</taxon>
        <taxon>Corynebacterium</taxon>
    </lineage>
</organism>
<sequence length="225" mass="25107">MVAVLDVPSSDIGLTMYDPAREKYTIGVACTPYPMRQRSILAQELAYIFLWDLSSDLPQSHKEFFADVFAQHLLVPHTGLEEILGEKDQTISLQLLSRVVRHFLVPPQMAANALRDAGYIQQKTVEQWHRLSTKELALRFGWDGYYTSLKTASNQLRPPQRILARAIAGYQAGILSAQAIATVQGKTQEEIEKELTSIGVVAPHMNWEECALVNLPDVAVDCDGV</sequence>
<dbReference type="Pfam" id="PF06114">
    <property type="entry name" value="Peptidase_M78"/>
    <property type="match status" value="1"/>
</dbReference>
<name>A0ABU2B7S4_9CORY</name>
<keyword evidence="3" id="KW-1185">Reference proteome</keyword>